<keyword evidence="3" id="KW-1185">Reference proteome</keyword>
<dbReference type="InterPro" id="IPR029068">
    <property type="entry name" value="Glyas_Bleomycin-R_OHBP_Dase"/>
</dbReference>
<sequence length="130" mass="13865">MRALVTIISLAVADLERSLAFYRDGMGLPTTGIAAPEHGGDHIAFAFDGGVSLVLYDRRKLAELGSSGATGGTILTQPVEQREDVDAVLAQAHAAGGRRLGPPRSESWGYSGYFADPDGHIWEIVWLAEQ</sequence>
<dbReference type="Gene3D" id="3.10.180.10">
    <property type="entry name" value="2,3-Dihydroxybiphenyl 1,2-Dioxygenase, domain 1"/>
    <property type="match status" value="1"/>
</dbReference>
<dbReference type="AlphaFoldDB" id="A0A1K2HV19"/>
<accession>A0A1K2HV19</accession>
<organism evidence="2 3">
    <name type="scientific">Devosia enhydra</name>
    <dbReference type="NCBI Taxonomy" id="665118"/>
    <lineage>
        <taxon>Bacteria</taxon>
        <taxon>Pseudomonadati</taxon>
        <taxon>Pseudomonadota</taxon>
        <taxon>Alphaproteobacteria</taxon>
        <taxon>Hyphomicrobiales</taxon>
        <taxon>Devosiaceae</taxon>
        <taxon>Devosia</taxon>
    </lineage>
</organism>
<dbReference type="PANTHER" id="PTHR36503:SF1">
    <property type="entry name" value="BLR2520 PROTEIN"/>
    <property type="match status" value="1"/>
</dbReference>
<feature type="domain" description="VOC" evidence="1">
    <location>
        <begin position="3"/>
        <end position="127"/>
    </location>
</feature>
<evidence type="ECO:0000313" key="2">
    <source>
        <dbReference type="EMBL" id="SFZ82465.1"/>
    </source>
</evidence>
<dbReference type="Pfam" id="PF00903">
    <property type="entry name" value="Glyoxalase"/>
    <property type="match status" value="1"/>
</dbReference>
<protein>
    <recommendedName>
        <fullName evidence="1">VOC domain-containing protein</fullName>
    </recommendedName>
</protein>
<dbReference type="InterPro" id="IPR037523">
    <property type="entry name" value="VOC_core"/>
</dbReference>
<dbReference type="PROSITE" id="PS51819">
    <property type="entry name" value="VOC"/>
    <property type="match status" value="1"/>
</dbReference>
<dbReference type="InterPro" id="IPR004360">
    <property type="entry name" value="Glyas_Fos-R_dOase_dom"/>
</dbReference>
<evidence type="ECO:0000259" key="1">
    <source>
        <dbReference type="PROSITE" id="PS51819"/>
    </source>
</evidence>
<name>A0A1K2HV19_9HYPH</name>
<gene>
    <name evidence="2" type="ORF">SAMN02983003_1093</name>
</gene>
<dbReference type="PANTHER" id="PTHR36503">
    <property type="entry name" value="BLR2520 PROTEIN"/>
    <property type="match status" value="1"/>
</dbReference>
<reference evidence="2 3" key="1">
    <citation type="submission" date="2016-11" db="EMBL/GenBank/DDBJ databases">
        <authorList>
            <person name="Jaros S."/>
            <person name="Januszkiewicz K."/>
            <person name="Wedrychowicz H."/>
        </authorList>
    </citation>
    <scope>NUCLEOTIDE SEQUENCE [LARGE SCALE GENOMIC DNA]</scope>
    <source>
        <strain evidence="2 3">ATCC 23634</strain>
    </source>
</reference>
<dbReference type="STRING" id="665118.SAMN02983003_1093"/>
<dbReference type="EMBL" id="FPKU01000001">
    <property type="protein sequence ID" value="SFZ82465.1"/>
    <property type="molecule type" value="Genomic_DNA"/>
</dbReference>
<dbReference type="Proteomes" id="UP000183447">
    <property type="component" value="Unassembled WGS sequence"/>
</dbReference>
<evidence type="ECO:0000313" key="3">
    <source>
        <dbReference type="Proteomes" id="UP000183447"/>
    </source>
</evidence>
<dbReference type="SUPFAM" id="SSF54593">
    <property type="entry name" value="Glyoxalase/Bleomycin resistance protein/Dihydroxybiphenyl dioxygenase"/>
    <property type="match status" value="1"/>
</dbReference>
<proteinExistence type="predicted"/>